<comment type="pathway">
    <text evidence="8">Polyol metabolism; myo-inositol biosynthesis; myo-inositol from D-glucose 6-phosphate: step 2/2.</text>
</comment>
<feature type="binding site" evidence="7">
    <location>
        <position position="244"/>
    </location>
    <ligand>
        <name>Mg(2+)</name>
        <dbReference type="ChEBI" id="CHEBI:18420"/>
        <label>1</label>
        <note>catalytic</note>
    </ligand>
</feature>
<accession>A0A446BRR0</accession>
<evidence type="ECO:0000256" key="5">
    <source>
        <dbReference type="ARBA" id="ARBA00022801"/>
    </source>
</evidence>
<evidence type="ECO:0000313" key="9">
    <source>
        <dbReference type="EMBL" id="SPQ25202.1"/>
    </source>
</evidence>
<evidence type="ECO:0000256" key="7">
    <source>
        <dbReference type="PIRSR" id="PIRSR600760-2"/>
    </source>
</evidence>
<dbReference type="Gene3D" id="3.30.540.10">
    <property type="entry name" value="Fructose-1,6-Bisphosphatase, subunit A, domain 1"/>
    <property type="match status" value="1"/>
</dbReference>
<dbReference type="Pfam" id="PF00459">
    <property type="entry name" value="Inositol_P"/>
    <property type="match status" value="1"/>
</dbReference>
<dbReference type="EC" id="3.1.3.25" evidence="8"/>
<dbReference type="GO" id="GO:0046854">
    <property type="term" value="P:phosphatidylinositol phosphate biosynthetic process"/>
    <property type="evidence" value="ECO:0007669"/>
    <property type="project" value="InterPro"/>
</dbReference>
<comment type="similarity">
    <text evidence="3 8">Belongs to the inositol monophosphatase superfamily.</text>
</comment>
<keyword evidence="5 8" id="KW-0378">Hydrolase</keyword>
<dbReference type="Proteomes" id="UP000289323">
    <property type="component" value="Unassembled WGS sequence"/>
</dbReference>
<evidence type="ECO:0000256" key="8">
    <source>
        <dbReference type="RuleBase" id="RU364068"/>
    </source>
</evidence>
<proteinExistence type="inferred from homology"/>
<name>A0A446BRR0_9PEZI</name>
<dbReference type="FunFam" id="3.30.540.10:FF:000004">
    <property type="entry name" value="Inositol-1-monophosphatase"/>
    <property type="match status" value="1"/>
</dbReference>
<dbReference type="FunFam" id="3.40.190.80:FF:000012">
    <property type="entry name" value="Inositol-1-monophosphatase"/>
    <property type="match status" value="1"/>
</dbReference>
<feature type="binding site" evidence="7">
    <location>
        <position position="93"/>
    </location>
    <ligand>
        <name>Mg(2+)</name>
        <dbReference type="ChEBI" id="CHEBI:18420"/>
        <label>2</label>
    </ligand>
</feature>
<dbReference type="SUPFAM" id="SSF56655">
    <property type="entry name" value="Carbohydrate phosphatase"/>
    <property type="match status" value="1"/>
</dbReference>
<keyword evidence="6 7" id="KW-0460">Magnesium</keyword>
<feature type="binding site" evidence="7">
    <location>
        <position position="71"/>
    </location>
    <ligand>
        <name>Mg(2+)</name>
        <dbReference type="ChEBI" id="CHEBI:18420"/>
        <label>1</label>
        <note>catalytic</note>
    </ligand>
</feature>
<protein>
    <recommendedName>
        <fullName evidence="8">Inositol-1-monophosphatase</fullName>
        <ecNumber evidence="8">3.1.3.25</ecNumber>
    </recommendedName>
</protein>
<dbReference type="PANTHER" id="PTHR20854">
    <property type="entry name" value="INOSITOL MONOPHOSPHATASE"/>
    <property type="match status" value="1"/>
</dbReference>
<dbReference type="PROSITE" id="PS00630">
    <property type="entry name" value="IMP_2"/>
    <property type="match status" value="1"/>
</dbReference>
<evidence type="ECO:0000256" key="3">
    <source>
        <dbReference type="ARBA" id="ARBA00009759"/>
    </source>
</evidence>
<dbReference type="CDD" id="cd01639">
    <property type="entry name" value="IMPase"/>
    <property type="match status" value="1"/>
</dbReference>
<dbReference type="UniPathway" id="UPA00823">
    <property type="reaction ID" value="UER00788"/>
</dbReference>
<comment type="cofactor">
    <cofactor evidence="2 7 8">
        <name>Mg(2+)</name>
        <dbReference type="ChEBI" id="CHEBI:18420"/>
    </cofactor>
</comment>
<dbReference type="AlphaFoldDB" id="A0A446BRR0"/>
<dbReference type="Gene3D" id="3.40.190.80">
    <property type="match status" value="1"/>
</dbReference>
<dbReference type="GO" id="GO:0006021">
    <property type="term" value="P:inositol biosynthetic process"/>
    <property type="evidence" value="ECO:0007669"/>
    <property type="project" value="UniProtKB-UniPathway"/>
</dbReference>
<gene>
    <name evidence="9" type="ORF">TT172_LOCUS7621</name>
</gene>
<dbReference type="InterPro" id="IPR033942">
    <property type="entry name" value="IMPase"/>
</dbReference>
<sequence>MAEVDLQAVLDTLVSVAFEAGRMILAANTNSISPDTKLNAVDIVTETDRAVEAHVSARLRAAYPTFAFVGEETYVAGQTRITDAPTFIVDPIDGTTNFVHAFPHACISLGLAVGRAPAVGVVYNPFLDVLYTGVRGAGSYMQRNASLPEGRGRGERVRLPLGGQSPPPLGGLSSALVSIEWGSQREGPNFELKAQAFRRLAAAREAGGGMVGGMRSLGSAALNLCACAAGQLDLYWEGGCYAWDVAAGWCILNEAGGMMVSGNPGGWETELDSRVYLAVRGASSGQKELVEEFWKVLGDGKMDYKH</sequence>
<keyword evidence="4 7" id="KW-0479">Metal-binding</keyword>
<dbReference type="GO" id="GO:0046872">
    <property type="term" value="F:metal ion binding"/>
    <property type="evidence" value="ECO:0007669"/>
    <property type="project" value="UniProtKB-KW"/>
</dbReference>
<reference evidence="9 10" key="1">
    <citation type="submission" date="2018-04" db="EMBL/GenBank/DDBJ databases">
        <authorList>
            <person name="Huttner S."/>
            <person name="Dainat J."/>
        </authorList>
    </citation>
    <scope>NUCLEOTIDE SEQUENCE [LARGE SCALE GENOMIC DNA]</scope>
</reference>
<dbReference type="GO" id="GO:0008934">
    <property type="term" value="F:inositol monophosphate 1-phosphatase activity"/>
    <property type="evidence" value="ECO:0007669"/>
    <property type="project" value="InterPro"/>
</dbReference>
<dbReference type="PROSITE" id="PS00629">
    <property type="entry name" value="IMP_1"/>
    <property type="match status" value="1"/>
</dbReference>
<dbReference type="InterPro" id="IPR000760">
    <property type="entry name" value="Inositol_monophosphatase-like"/>
</dbReference>
<evidence type="ECO:0000256" key="2">
    <source>
        <dbReference type="ARBA" id="ARBA00001946"/>
    </source>
</evidence>
<organism evidence="9 10">
    <name type="scientific">Thermothielavioides terrestris</name>
    <dbReference type="NCBI Taxonomy" id="2587410"/>
    <lineage>
        <taxon>Eukaryota</taxon>
        <taxon>Fungi</taxon>
        <taxon>Dikarya</taxon>
        <taxon>Ascomycota</taxon>
        <taxon>Pezizomycotina</taxon>
        <taxon>Sordariomycetes</taxon>
        <taxon>Sordariomycetidae</taxon>
        <taxon>Sordariales</taxon>
        <taxon>Chaetomiaceae</taxon>
        <taxon>Thermothielavioides</taxon>
    </lineage>
</organism>
<feature type="binding site" evidence="7">
    <location>
        <position position="92"/>
    </location>
    <ligand>
        <name>Mg(2+)</name>
        <dbReference type="ChEBI" id="CHEBI:18420"/>
        <label>1</label>
        <note>catalytic</note>
    </ligand>
</feature>
<evidence type="ECO:0000256" key="6">
    <source>
        <dbReference type="ARBA" id="ARBA00022842"/>
    </source>
</evidence>
<dbReference type="InterPro" id="IPR020550">
    <property type="entry name" value="Inositol_monophosphatase_CS"/>
</dbReference>
<dbReference type="PANTHER" id="PTHR20854:SF4">
    <property type="entry name" value="INOSITOL-1-MONOPHOSPHATASE-RELATED"/>
    <property type="match status" value="1"/>
</dbReference>
<dbReference type="GO" id="GO:0007165">
    <property type="term" value="P:signal transduction"/>
    <property type="evidence" value="ECO:0007669"/>
    <property type="project" value="TreeGrafter"/>
</dbReference>
<dbReference type="EMBL" id="OUUZ01000015">
    <property type="protein sequence ID" value="SPQ25202.1"/>
    <property type="molecule type" value="Genomic_DNA"/>
</dbReference>
<comment type="catalytic activity">
    <reaction evidence="1 8">
        <text>a myo-inositol phosphate + H2O = myo-inositol + phosphate</text>
        <dbReference type="Rhea" id="RHEA:24056"/>
        <dbReference type="ChEBI" id="CHEBI:15377"/>
        <dbReference type="ChEBI" id="CHEBI:17268"/>
        <dbReference type="ChEBI" id="CHEBI:43474"/>
        <dbReference type="ChEBI" id="CHEBI:84139"/>
        <dbReference type="EC" id="3.1.3.25"/>
    </reaction>
</comment>
<evidence type="ECO:0000256" key="4">
    <source>
        <dbReference type="ARBA" id="ARBA00022723"/>
    </source>
</evidence>
<dbReference type="InterPro" id="IPR020583">
    <property type="entry name" value="Inositol_monoP_metal-BS"/>
</dbReference>
<evidence type="ECO:0000256" key="1">
    <source>
        <dbReference type="ARBA" id="ARBA00001033"/>
    </source>
</evidence>
<evidence type="ECO:0000313" key="10">
    <source>
        <dbReference type="Proteomes" id="UP000289323"/>
    </source>
</evidence>
<feature type="binding site" evidence="7">
    <location>
        <position position="90"/>
    </location>
    <ligand>
        <name>Mg(2+)</name>
        <dbReference type="ChEBI" id="CHEBI:18420"/>
        <label>2</label>
    </ligand>
</feature>
<dbReference type="PRINTS" id="PR00377">
    <property type="entry name" value="IMPHPHTASES"/>
</dbReference>